<sequence>MAYKDLVHPIRMYGKGRSAHVGIHNYVKPSVAMTGTAIAGGVTEAEIVTGGETIILTLTNGVWEKNTTAFNAARQAMIDGMDSAQAEAAGWDAEVKANEVVGAVVRTSDAVVTITLTAAGSYVVTADETITVTIPAALMEGQLETLGAGTFVVSEGA</sequence>
<name>A0A0F9IXB0_9ZZZZ</name>
<comment type="caution">
    <text evidence="1">The sequence shown here is derived from an EMBL/GenBank/DDBJ whole genome shotgun (WGS) entry which is preliminary data.</text>
</comment>
<reference evidence="1" key="1">
    <citation type="journal article" date="2015" name="Nature">
        <title>Complex archaea that bridge the gap between prokaryotes and eukaryotes.</title>
        <authorList>
            <person name="Spang A."/>
            <person name="Saw J.H."/>
            <person name="Jorgensen S.L."/>
            <person name="Zaremba-Niedzwiedzka K."/>
            <person name="Martijn J."/>
            <person name="Lind A.E."/>
            <person name="van Eijk R."/>
            <person name="Schleper C."/>
            <person name="Guy L."/>
            <person name="Ettema T.J."/>
        </authorList>
    </citation>
    <scope>NUCLEOTIDE SEQUENCE</scope>
</reference>
<dbReference type="AlphaFoldDB" id="A0A0F9IXB0"/>
<dbReference type="EMBL" id="LAZR01012872">
    <property type="protein sequence ID" value="KKM24689.1"/>
    <property type="molecule type" value="Genomic_DNA"/>
</dbReference>
<proteinExistence type="predicted"/>
<protein>
    <submittedName>
        <fullName evidence="1">Uncharacterized protein</fullName>
    </submittedName>
</protein>
<accession>A0A0F9IXB0</accession>
<gene>
    <name evidence="1" type="ORF">LCGC14_1602600</name>
</gene>
<organism evidence="1">
    <name type="scientific">marine sediment metagenome</name>
    <dbReference type="NCBI Taxonomy" id="412755"/>
    <lineage>
        <taxon>unclassified sequences</taxon>
        <taxon>metagenomes</taxon>
        <taxon>ecological metagenomes</taxon>
    </lineage>
</organism>
<evidence type="ECO:0000313" key="1">
    <source>
        <dbReference type="EMBL" id="KKM24689.1"/>
    </source>
</evidence>